<dbReference type="OrthoDB" id="9764669at2"/>
<gene>
    <name evidence="13" type="ORF">C8D97_103248</name>
</gene>
<dbReference type="InterPro" id="IPR000531">
    <property type="entry name" value="Beta-barrel_TonB"/>
</dbReference>
<keyword evidence="13" id="KW-0675">Receptor</keyword>
<keyword evidence="5 9" id="KW-0798">TonB box</keyword>
<dbReference type="Proteomes" id="UP000245790">
    <property type="component" value="Unassembled WGS sequence"/>
</dbReference>
<dbReference type="Gene3D" id="2.40.170.20">
    <property type="entry name" value="TonB-dependent receptor, beta-barrel domain"/>
    <property type="match status" value="1"/>
</dbReference>
<feature type="domain" description="TonB-dependent receptor plug" evidence="12">
    <location>
        <begin position="53"/>
        <end position="175"/>
    </location>
</feature>
<evidence type="ECO:0000313" key="14">
    <source>
        <dbReference type="Proteomes" id="UP000245790"/>
    </source>
</evidence>
<evidence type="ECO:0000256" key="5">
    <source>
        <dbReference type="ARBA" id="ARBA00023077"/>
    </source>
</evidence>
<feature type="domain" description="TonB-dependent receptor-like beta-barrel" evidence="11">
    <location>
        <begin position="374"/>
        <end position="928"/>
    </location>
</feature>
<dbReference type="InterPro" id="IPR036942">
    <property type="entry name" value="Beta-barrel_TonB_sf"/>
</dbReference>
<evidence type="ECO:0000256" key="1">
    <source>
        <dbReference type="ARBA" id="ARBA00004571"/>
    </source>
</evidence>
<dbReference type="Pfam" id="PF00593">
    <property type="entry name" value="TonB_dep_Rec_b-barrel"/>
    <property type="match status" value="1"/>
</dbReference>
<dbReference type="AlphaFoldDB" id="A0A316FXH9"/>
<dbReference type="PANTHER" id="PTHR47234">
    <property type="match status" value="1"/>
</dbReference>
<keyword evidence="6 8" id="KW-0472">Membrane</keyword>
<evidence type="ECO:0000256" key="4">
    <source>
        <dbReference type="ARBA" id="ARBA00022692"/>
    </source>
</evidence>
<dbReference type="PROSITE" id="PS52016">
    <property type="entry name" value="TONB_DEPENDENT_REC_3"/>
    <property type="match status" value="1"/>
</dbReference>
<dbReference type="Gene3D" id="2.170.130.10">
    <property type="entry name" value="TonB-dependent receptor, plug domain"/>
    <property type="match status" value="1"/>
</dbReference>
<accession>A0A316FXH9</accession>
<proteinExistence type="inferred from homology"/>
<dbReference type="EMBL" id="QGGU01000003">
    <property type="protein sequence ID" value="PWK53421.1"/>
    <property type="molecule type" value="Genomic_DNA"/>
</dbReference>
<evidence type="ECO:0000256" key="10">
    <source>
        <dbReference type="SAM" id="SignalP"/>
    </source>
</evidence>
<keyword evidence="4 8" id="KW-0812">Transmembrane</keyword>
<dbReference type="InterPro" id="IPR012910">
    <property type="entry name" value="Plug_dom"/>
</dbReference>
<keyword evidence="3 8" id="KW-1134">Transmembrane beta strand</keyword>
<evidence type="ECO:0000313" key="13">
    <source>
        <dbReference type="EMBL" id="PWK53421.1"/>
    </source>
</evidence>
<reference evidence="13 14" key="1">
    <citation type="submission" date="2018-05" db="EMBL/GenBank/DDBJ databases">
        <title>Genomic Encyclopedia of Type Strains, Phase IV (KMG-IV): sequencing the most valuable type-strain genomes for metagenomic binning, comparative biology and taxonomic classification.</title>
        <authorList>
            <person name="Goeker M."/>
        </authorList>
    </citation>
    <scope>NUCLEOTIDE SEQUENCE [LARGE SCALE GENOMIC DNA]</scope>
    <source>
        <strain evidence="13 14">DSM 25350</strain>
    </source>
</reference>
<feature type="signal peptide" evidence="10">
    <location>
        <begin position="1"/>
        <end position="26"/>
    </location>
</feature>
<keyword evidence="2 8" id="KW-0813">Transport</keyword>
<feature type="chain" id="PRO_5016363420" evidence="10">
    <location>
        <begin position="27"/>
        <end position="964"/>
    </location>
</feature>
<evidence type="ECO:0000256" key="7">
    <source>
        <dbReference type="ARBA" id="ARBA00023237"/>
    </source>
</evidence>
<sequence>MITKKHFKLALIPLAFSSLLDRPVYAAEDDAAKDEKVIVTGSRIRQSQAAGNAPVLTLDRDDLAKTGLTSVADVLQKMSTSGAALNTRFNSSGNFGMPSDGGGVGAGGAEVDMRHLGSDRVLVLVDGRRWVSGSSASGVSSSVDLNTVPLAIVDRIEVLEDGASSIYGSDAIAGVVNIITRKDVNGWEMNASYGGFGDFIADIEDGETTSFDMTFGATGARHSIVTSFSHVDQNVVYSQNRSLATEPLFGTGNTRGSSATPFGRFVFFDGNGDVVSTTPNGDAGNLNYPSDFHDFTDDDRFNYAAFNLYVTPSKRTNVFTRATYDLSNDVTLFTQAMFNNRRSKNQAAPEPIFIGPDAGTGGIADTVSIDVTNPYNPFGVTLDENNFIFAGRRPIENGPRQYSQDVNTYYFTTGLEGTFDTGQSAYYWDVSMSWGTNRASQIKTGALNAARIKRALGPLSECQADPLCVPLNIFGRNSISQQMLDYISFTQKDASQNKIQLFNANINGELFEMPAGYAGFAAGYEHRVQSGFFEPDAIAASGETMGIPASPTNGSYDVDEYFLETKFPLLSGVSGAEYLEVSAAVRRSEYNTSANTSFDATTTKFGVLWRPIEELSLRATVSEGFRAPSIGELFNEGARNDQSMSDPCVNASSSVQERCLDIWPNIDFQALDSLGQTQISVNTGGNPQLNPEESESFTWGAVYSPDWFRNSNTWNNIGFELTFYDHEIKNPIQALDAQTQLNNCVLLNNDEQCFGIARGGNGGITSFGNGLQNLDKTGIETAGTDFKLNISTEELDWGRLGITWRNTFVEYYRDSFFGRDFDGEEFGSNPDRAIPEWKYDLTVDWSLNSWSASTTVRYMSKIYESCSDFLDGTANSLTNLGLCSNPSSVDDSFSTNIMDETYYVDFQLGYNTQLAGMDADFALGARNLFDQDPPLCTQCDLNSYLPGLYDPQGRFWYLKVSLRP</sequence>
<dbReference type="InterPro" id="IPR037066">
    <property type="entry name" value="Plug_dom_sf"/>
</dbReference>
<evidence type="ECO:0000259" key="11">
    <source>
        <dbReference type="Pfam" id="PF00593"/>
    </source>
</evidence>
<evidence type="ECO:0000256" key="2">
    <source>
        <dbReference type="ARBA" id="ARBA00022448"/>
    </source>
</evidence>
<evidence type="ECO:0000256" key="9">
    <source>
        <dbReference type="RuleBase" id="RU003357"/>
    </source>
</evidence>
<comment type="subcellular location">
    <subcellularLocation>
        <location evidence="1 8">Cell outer membrane</location>
        <topology evidence="1 8">Multi-pass membrane protein</topology>
    </subcellularLocation>
</comment>
<keyword evidence="10" id="KW-0732">Signal</keyword>
<dbReference type="RefSeq" id="WP_109762671.1">
    <property type="nucleotide sequence ID" value="NZ_QGGU01000003.1"/>
</dbReference>
<dbReference type="PANTHER" id="PTHR47234:SF2">
    <property type="entry name" value="TONB-DEPENDENT RECEPTOR"/>
    <property type="match status" value="1"/>
</dbReference>
<comment type="caution">
    <text evidence="13">The sequence shown here is derived from an EMBL/GenBank/DDBJ whole genome shotgun (WGS) entry which is preliminary data.</text>
</comment>
<dbReference type="SUPFAM" id="SSF56935">
    <property type="entry name" value="Porins"/>
    <property type="match status" value="1"/>
</dbReference>
<comment type="similarity">
    <text evidence="8 9">Belongs to the TonB-dependent receptor family.</text>
</comment>
<evidence type="ECO:0000256" key="3">
    <source>
        <dbReference type="ARBA" id="ARBA00022452"/>
    </source>
</evidence>
<dbReference type="Pfam" id="PF07715">
    <property type="entry name" value="Plug"/>
    <property type="match status" value="1"/>
</dbReference>
<name>A0A316FXH9_9GAMM</name>
<organism evidence="13 14">
    <name type="scientific">Pleionea mediterranea</name>
    <dbReference type="NCBI Taxonomy" id="523701"/>
    <lineage>
        <taxon>Bacteria</taxon>
        <taxon>Pseudomonadati</taxon>
        <taxon>Pseudomonadota</taxon>
        <taxon>Gammaproteobacteria</taxon>
        <taxon>Oceanospirillales</taxon>
        <taxon>Pleioneaceae</taxon>
        <taxon>Pleionea</taxon>
    </lineage>
</organism>
<dbReference type="GO" id="GO:0009279">
    <property type="term" value="C:cell outer membrane"/>
    <property type="evidence" value="ECO:0007669"/>
    <property type="project" value="UniProtKB-SubCell"/>
</dbReference>
<dbReference type="InterPro" id="IPR039426">
    <property type="entry name" value="TonB-dep_rcpt-like"/>
</dbReference>
<keyword evidence="7 8" id="KW-0998">Cell outer membrane</keyword>
<evidence type="ECO:0000259" key="12">
    <source>
        <dbReference type="Pfam" id="PF07715"/>
    </source>
</evidence>
<evidence type="ECO:0000256" key="8">
    <source>
        <dbReference type="PROSITE-ProRule" id="PRU01360"/>
    </source>
</evidence>
<keyword evidence="14" id="KW-1185">Reference proteome</keyword>
<protein>
    <submittedName>
        <fullName evidence="13">Iron complex outermembrane receptor protein</fullName>
    </submittedName>
</protein>
<evidence type="ECO:0000256" key="6">
    <source>
        <dbReference type="ARBA" id="ARBA00023136"/>
    </source>
</evidence>